<keyword evidence="7" id="KW-0221">Differentiation</keyword>
<dbReference type="FunCoup" id="W5MRP2">
    <property type="interactions" value="703"/>
</dbReference>
<evidence type="ECO:0000256" key="8">
    <source>
        <dbReference type="ARBA" id="ARBA00022871"/>
    </source>
</evidence>
<dbReference type="InterPro" id="IPR035437">
    <property type="entry name" value="SNase_OB-fold_sf"/>
</dbReference>
<reference evidence="11" key="2">
    <citation type="submission" date="2025-08" db="UniProtKB">
        <authorList>
            <consortium name="Ensembl"/>
        </authorList>
    </citation>
    <scope>IDENTIFICATION</scope>
</reference>
<evidence type="ECO:0000256" key="9">
    <source>
        <dbReference type="SAM" id="MobiDB-lite"/>
    </source>
</evidence>
<evidence type="ECO:0000313" key="11">
    <source>
        <dbReference type="Ensembl" id="ENSLOCP00000011051.1"/>
    </source>
</evidence>
<evidence type="ECO:0000313" key="12">
    <source>
        <dbReference type="Proteomes" id="UP000018468"/>
    </source>
</evidence>
<dbReference type="Proteomes" id="UP000018468">
    <property type="component" value="Linkage group LG10"/>
</dbReference>
<dbReference type="EMBL" id="AHAT01032271">
    <property type="status" value="NOT_ANNOTATED_CDS"/>
    <property type="molecule type" value="Genomic_DNA"/>
</dbReference>
<dbReference type="GeneTree" id="ENSGT00940000159902"/>
<dbReference type="InterPro" id="IPR041966">
    <property type="entry name" value="LOTUS-like"/>
</dbReference>
<evidence type="ECO:0000256" key="6">
    <source>
        <dbReference type="ARBA" id="ARBA00022737"/>
    </source>
</evidence>
<evidence type="ECO:0000256" key="1">
    <source>
        <dbReference type="ARBA" id="ARBA00004496"/>
    </source>
</evidence>
<evidence type="ECO:0000256" key="4">
    <source>
        <dbReference type="ARBA" id="ARBA00022473"/>
    </source>
</evidence>
<keyword evidence="12" id="KW-1185">Reference proteome</keyword>
<evidence type="ECO:0000256" key="2">
    <source>
        <dbReference type="ARBA" id="ARBA00010384"/>
    </source>
</evidence>
<feature type="compositionally biased region" description="Polar residues" evidence="9">
    <location>
        <begin position="327"/>
        <end position="343"/>
    </location>
</feature>
<keyword evidence="4" id="KW-0217">Developmental protein</keyword>
<dbReference type="InParanoid" id="W5MRP2"/>
<evidence type="ECO:0000256" key="7">
    <source>
        <dbReference type="ARBA" id="ARBA00022782"/>
    </source>
</evidence>
<dbReference type="Ensembl" id="ENSLOCT00000011067.1">
    <property type="protein sequence ID" value="ENSLOCP00000011051.1"/>
    <property type="gene ID" value="ENSLOCG00000009071.1"/>
</dbReference>
<dbReference type="AlphaFoldDB" id="W5MRP2"/>
<reference evidence="12" key="1">
    <citation type="submission" date="2011-12" db="EMBL/GenBank/DDBJ databases">
        <title>The Draft Genome of Lepisosteus oculatus.</title>
        <authorList>
            <consortium name="The Broad Institute Genome Assembly &amp; Analysis Group"/>
            <consortium name="Computational R&amp;D Group"/>
            <consortium name="and Sequencing Platform"/>
            <person name="Di Palma F."/>
            <person name="Alfoldi J."/>
            <person name="Johnson J."/>
            <person name="Berlin A."/>
            <person name="Gnerre S."/>
            <person name="Jaffe D."/>
            <person name="MacCallum I."/>
            <person name="Young S."/>
            <person name="Walker B.J."/>
            <person name="Lander E.S."/>
            <person name="Lindblad-Toh K."/>
        </authorList>
    </citation>
    <scope>NUCLEOTIDE SEQUENCE [LARGE SCALE GENOMIC DNA]</scope>
</reference>
<protein>
    <recommendedName>
        <fullName evidence="3">Tudor domain-containing protein 5</fullName>
    </recommendedName>
</protein>
<keyword evidence="6" id="KW-0677">Repeat</keyword>
<dbReference type="PROSITE" id="PS51644">
    <property type="entry name" value="HTH_OST"/>
    <property type="match status" value="3"/>
</dbReference>
<feature type="region of interest" description="Disordered" evidence="9">
    <location>
        <begin position="309"/>
        <end position="346"/>
    </location>
</feature>
<dbReference type="Bgee" id="ENSLOCG00000009071">
    <property type="expression patterns" value="Expressed in testis and 12 other cell types or tissues"/>
</dbReference>
<dbReference type="EMBL" id="AHAT01032269">
    <property type="status" value="NOT_ANNOTATED_CDS"/>
    <property type="molecule type" value="Genomic_DNA"/>
</dbReference>
<keyword evidence="8" id="KW-0744">Spermatogenesis</keyword>
<dbReference type="InterPro" id="IPR025605">
    <property type="entry name" value="OST-HTH/LOTUS_dom"/>
</dbReference>
<organism evidence="11 12">
    <name type="scientific">Lepisosteus oculatus</name>
    <name type="common">Spotted gar</name>
    <dbReference type="NCBI Taxonomy" id="7918"/>
    <lineage>
        <taxon>Eukaryota</taxon>
        <taxon>Metazoa</taxon>
        <taxon>Chordata</taxon>
        <taxon>Craniata</taxon>
        <taxon>Vertebrata</taxon>
        <taxon>Euteleostomi</taxon>
        <taxon>Actinopterygii</taxon>
        <taxon>Neopterygii</taxon>
        <taxon>Holostei</taxon>
        <taxon>Semionotiformes</taxon>
        <taxon>Lepisosteidae</taxon>
        <taxon>Lepisosteus</taxon>
    </lineage>
</organism>
<feature type="domain" description="HTH OST-type" evidence="10">
    <location>
        <begin position="370"/>
        <end position="444"/>
    </location>
</feature>
<evidence type="ECO:0000256" key="3">
    <source>
        <dbReference type="ARBA" id="ARBA00013420"/>
    </source>
</evidence>
<comment type="similarity">
    <text evidence="2">Belongs to the TDRD5 family.</text>
</comment>
<dbReference type="Gene3D" id="2.30.30.140">
    <property type="match status" value="1"/>
</dbReference>
<dbReference type="Pfam" id="PF12872">
    <property type="entry name" value="OST-HTH"/>
    <property type="match status" value="3"/>
</dbReference>
<dbReference type="EMBL" id="AHAT01032268">
    <property type="status" value="NOT_ANNOTATED_CDS"/>
    <property type="molecule type" value="Genomic_DNA"/>
</dbReference>
<dbReference type="EMBL" id="AHAT01032270">
    <property type="status" value="NOT_ANNOTATED_CDS"/>
    <property type="molecule type" value="Genomic_DNA"/>
</dbReference>
<name>W5MRP2_LEPOC</name>
<reference evidence="11" key="3">
    <citation type="submission" date="2025-09" db="UniProtKB">
        <authorList>
            <consortium name="Ensembl"/>
        </authorList>
    </citation>
    <scope>IDENTIFICATION</scope>
</reference>
<dbReference type="SUPFAM" id="SSF63748">
    <property type="entry name" value="Tudor/PWWP/MBT"/>
    <property type="match status" value="1"/>
</dbReference>
<feature type="domain" description="HTH OST-type" evidence="10">
    <location>
        <begin position="123"/>
        <end position="197"/>
    </location>
</feature>
<dbReference type="Gene3D" id="2.40.50.90">
    <property type="match status" value="1"/>
</dbReference>
<comment type="subcellular location">
    <subcellularLocation>
        <location evidence="1">Cytoplasm</location>
    </subcellularLocation>
</comment>
<dbReference type="GO" id="GO:0007283">
    <property type="term" value="P:spermatogenesis"/>
    <property type="evidence" value="ECO:0007669"/>
    <property type="project" value="UniProtKB-KW"/>
</dbReference>
<accession>W5MRP2</accession>
<dbReference type="eggNOG" id="KOG2039">
    <property type="taxonomic scope" value="Eukaryota"/>
</dbReference>
<feature type="compositionally biased region" description="Basic and acidic residues" evidence="9">
    <location>
        <begin position="314"/>
        <end position="325"/>
    </location>
</feature>
<dbReference type="InterPro" id="IPR002999">
    <property type="entry name" value="Tudor"/>
</dbReference>
<proteinExistence type="inferred from homology"/>
<dbReference type="PANTHER" id="PTHR22948:SF19">
    <property type="entry name" value="TUDOR DOMAIN-CONTAINING PROTEIN 5"/>
    <property type="match status" value="1"/>
</dbReference>
<dbReference type="Gene3D" id="3.30.420.610">
    <property type="entry name" value="LOTUS domain-like"/>
    <property type="match status" value="3"/>
</dbReference>
<feature type="domain" description="HTH OST-type" evidence="10">
    <location>
        <begin position="6"/>
        <end position="79"/>
    </location>
</feature>
<keyword evidence="5" id="KW-0963">Cytoplasm</keyword>
<dbReference type="STRING" id="7918.ENSLOCP00000011051"/>
<dbReference type="GO" id="GO:0030154">
    <property type="term" value="P:cell differentiation"/>
    <property type="evidence" value="ECO:0007669"/>
    <property type="project" value="UniProtKB-KW"/>
</dbReference>
<evidence type="ECO:0000259" key="10">
    <source>
        <dbReference type="PROSITE" id="PS51644"/>
    </source>
</evidence>
<dbReference type="PANTHER" id="PTHR22948">
    <property type="entry name" value="TUDOR DOMAIN CONTAINING PROTEIN"/>
    <property type="match status" value="1"/>
</dbReference>
<sequence>MSKEQLLDTLKKDVRSLLISAKAGLAPEHLKRDYTAMLGHPLPLQRLGFCSVLDMAVHMPDVVCLESTKDGSTMLKAIGVDSTKGIEELVAKQRDSKPKAFKKKAHCVGSQAPVLLHRRGNPPPSLPASLRVELRQLLVHGPLRLSELELQFATRFSRPLQISRYGFRSISEVLRAAEDMIEVKQSRTGSVLSLKRSKMAARVQPLHDPGMSELTFFVCLKTLGNLKLYEVLMFVMGGLPQAENVNTYKKLPNKGTSQQTKVVVSSSIGHLSANFILCDGMTNYKNKSQTIREFSPALNWTANLTVKNSTGEDTASRRTAKEEKGLSASQLQSTPSMQQSPAISQDEKLEENLKNTLLDCVQAGTINPQLKEKLRQDIMHVVVSQKPEGVLVQSLPGEFKKMFGEDLPVSQCGFLSVTDLVSSLSDTLHLTMAGEKWCILKSKNVRLLNEFTIGFKYRCSHVLLWASIYEKQTFLNKCYQVYSKCKHFLKWIKKHIKETQVEEPKIPPDAMQSGCLQPAARRQEETFVPVLVEKVVSPSQFYIRFSDTHEARALENMMFQMRCCYSSPEVAKRYQMPEPFVRVGQVGCVAPSGLWFYRVVIHRIVSDLKVEVYCVDFGGLNCVEKSNLKFLKLCYSTLPAQAVPSTLTWIKPSQGSWSEGAVGYFKKLCCERPMIAVIYCYMKDVLHLFLCDTHTSEDLYIHNAMKMEGYA</sequence>
<dbReference type="InterPro" id="IPR050621">
    <property type="entry name" value="Tudor_domain_containing"/>
</dbReference>
<dbReference type="Pfam" id="PF00567">
    <property type="entry name" value="TUDOR"/>
    <property type="match status" value="1"/>
</dbReference>
<evidence type="ECO:0000256" key="5">
    <source>
        <dbReference type="ARBA" id="ARBA00022490"/>
    </source>
</evidence>
<dbReference type="GO" id="GO:0005737">
    <property type="term" value="C:cytoplasm"/>
    <property type="evidence" value="ECO:0007669"/>
    <property type="project" value="UniProtKB-SubCell"/>
</dbReference>